<evidence type="ECO:0000313" key="2">
    <source>
        <dbReference type="EMBL" id="EFN69289.1"/>
    </source>
</evidence>
<dbReference type="InterPro" id="IPR009080">
    <property type="entry name" value="tRNAsynth_Ia_anticodon-bd"/>
</dbReference>
<dbReference type="SUPFAM" id="SSF47323">
    <property type="entry name" value="Anticodon-binding domain of a subclass of class I aminoacyl-tRNA synthetases"/>
    <property type="match status" value="1"/>
</dbReference>
<dbReference type="Proteomes" id="UP000000311">
    <property type="component" value="Unassembled WGS sequence"/>
</dbReference>
<dbReference type="OrthoDB" id="9990834at2759"/>
<dbReference type="FunCoup" id="E2AB13">
    <property type="interactions" value="22"/>
</dbReference>
<dbReference type="InterPro" id="IPR008909">
    <property type="entry name" value="DALR_anticod-bd"/>
</dbReference>
<proteinExistence type="predicted"/>
<evidence type="ECO:0000259" key="1">
    <source>
        <dbReference type="SMART" id="SM00836"/>
    </source>
</evidence>
<dbReference type="InParanoid" id="E2AB13"/>
<sequence>MESWMELNIKSVIDNIVFHLTGDKYKNSSIIKINNENLCANGELYFLCNFKAWKSISTCTKNCTSILQHFIHIHGMTRDDIDAEVTEEQIFKQLILKSSSWPIRIQQCMLQRERVCLFLNREDIITKSIRMVVEHGMMFGKTQSTGKTFNLRYQPDIQSDLTSHRLRLIKNIAAKALSLHGYTLSTEEDCANKYMFTSKSEGSVDKGYEKYVCGVVKNCHTNSKEICLTWEQYVKCKMNQLAELNEHKLLESKINNTKKDFFLHNLANAIITFELMAVKPSRSVVIGNNNFQDNKSSTNNRGAAFVLYNTARIATIIMKYKEKVSCGNYPSLPNIENVDFSQLHEEDEWELIYNFIFGYPQMINDCLKCETNFCIYPQVLCLFLSRLCQKFSIYYRRIRILTEGGDHLISKMFARLYMLHSLQIVLENALDILGITPVSRM</sequence>
<gene>
    <name evidence="2" type="ORF">EAG_01028</name>
</gene>
<dbReference type="STRING" id="104421.E2AB13"/>
<dbReference type="GO" id="GO:0005524">
    <property type="term" value="F:ATP binding"/>
    <property type="evidence" value="ECO:0007669"/>
    <property type="project" value="InterPro"/>
</dbReference>
<dbReference type="OMA" id="SSWPIRI"/>
<dbReference type="PANTHER" id="PTHR16043:SF1">
    <property type="entry name" value="DALR ANTICODON-BINDING DOMAIN-CONTAINING PROTEIN 3"/>
    <property type="match status" value="1"/>
</dbReference>
<dbReference type="GO" id="GO:0006420">
    <property type="term" value="P:arginyl-tRNA aminoacylation"/>
    <property type="evidence" value="ECO:0007669"/>
    <property type="project" value="InterPro"/>
</dbReference>
<dbReference type="GO" id="GO:0004814">
    <property type="term" value="F:arginine-tRNA ligase activity"/>
    <property type="evidence" value="ECO:0007669"/>
    <property type="project" value="InterPro"/>
</dbReference>
<dbReference type="InterPro" id="IPR037380">
    <property type="entry name" value="DALRD3"/>
</dbReference>
<name>E2AB13_CAMFO</name>
<dbReference type="PANTHER" id="PTHR16043">
    <property type="entry name" value="DALRD3 PROTEIN"/>
    <property type="match status" value="1"/>
</dbReference>
<dbReference type="KEGG" id="cfo:105250378"/>
<feature type="domain" description="DALR anticodon binding" evidence="1">
    <location>
        <begin position="306"/>
        <end position="441"/>
    </location>
</feature>
<evidence type="ECO:0000313" key="3">
    <source>
        <dbReference type="Proteomes" id="UP000000311"/>
    </source>
</evidence>
<protein>
    <submittedName>
        <fullName evidence="2">DALR anticodon-binding domain-containing protein 3</fullName>
    </submittedName>
</protein>
<accession>E2AB13</accession>
<organism evidence="3">
    <name type="scientific">Camponotus floridanus</name>
    <name type="common">Florida carpenter ant</name>
    <dbReference type="NCBI Taxonomy" id="104421"/>
    <lineage>
        <taxon>Eukaryota</taxon>
        <taxon>Metazoa</taxon>
        <taxon>Ecdysozoa</taxon>
        <taxon>Arthropoda</taxon>
        <taxon>Hexapoda</taxon>
        <taxon>Insecta</taxon>
        <taxon>Pterygota</taxon>
        <taxon>Neoptera</taxon>
        <taxon>Endopterygota</taxon>
        <taxon>Hymenoptera</taxon>
        <taxon>Apocrita</taxon>
        <taxon>Aculeata</taxon>
        <taxon>Formicoidea</taxon>
        <taxon>Formicidae</taxon>
        <taxon>Formicinae</taxon>
        <taxon>Camponotus</taxon>
    </lineage>
</organism>
<dbReference type="SMART" id="SM00836">
    <property type="entry name" value="DALR_1"/>
    <property type="match status" value="1"/>
</dbReference>
<keyword evidence="3" id="KW-1185">Reference proteome</keyword>
<dbReference type="Pfam" id="PF05746">
    <property type="entry name" value="DALR_1"/>
    <property type="match status" value="1"/>
</dbReference>
<reference evidence="2 3" key="1">
    <citation type="journal article" date="2010" name="Science">
        <title>Genomic comparison of the ants Camponotus floridanus and Harpegnathos saltator.</title>
        <authorList>
            <person name="Bonasio R."/>
            <person name="Zhang G."/>
            <person name="Ye C."/>
            <person name="Mutti N.S."/>
            <person name="Fang X."/>
            <person name="Qin N."/>
            <person name="Donahue G."/>
            <person name="Yang P."/>
            <person name="Li Q."/>
            <person name="Li C."/>
            <person name="Zhang P."/>
            <person name="Huang Z."/>
            <person name="Berger S.L."/>
            <person name="Reinberg D."/>
            <person name="Wang J."/>
            <person name="Liebig J."/>
        </authorList>
    </citation>
    <scope>NUCLEOTIDE SEQUENCE [LARGE SCALE GENOMIC DNA]</scope>
    <source>
        <strain evidence="3">C129</strain>
    </source>
</reference>
<dbReference type="GO" id="GO:0106217">
    <property type="term" value="P:tRNA C3-cytosine methylation"/>
    <property type="evidence" value="ECO:0007669"/>
    <property type="project" value="TreeGrafter"/>
</dbReference>
<dbReference type="GO" id="GO:0000049">
    <property type="term" value="F:tRNA binding"/>
    <property type="evidence" value="ECO:0007669"/>
    <property type="project" value="TreeGrafter"/>
</dbReference>
<dbReference type="EMBL" id="GL438234">
    <property type="protein sequence ID" value="EFN69289.1"/>
    <property type="molecule type" value="Genomic_DNA"/>
</dbReference>
<dbReference type="Gene3D" id="1.10.730.10">
    <property type="entry name" value="Isoleucyl-tRNA Synthetase, Domain 1"/>
    <property type="match status" value="1"/>
</dbReference>
<dbReference type="AlphaFoldDB" id="E2AB13"/>